<sequence>MRRVRELAEREKRITVEKMERTKQQLANLPIWVGTECLQIFDRIAHTLAPTTLTQIIKLEKGCCRTTYTLPIDEVLGFLRHPLPENATQTLRGGYLGGIGADFGLGIGNMWRSNEEFKPEGTNKIWDTIGQTAAIRVNMTTREARLFMDDVEQPGIFTGIPSPLCLGITTGFTDSDNQSIKVLWLKRLQS</sequence>
<evidence type="ECO:0000313" key="1">
    <source>
        <dbReference type="EMBL" id="KAK2952846.1"/>
    </source>
</evidence>
<name>A0ABQ9XLD9_9EUKA</name>
<evidence type="ECO:0000313" key="2">
    <source>
        <dbReference type="Proteomes" id="UP001281761"/>
    </source>
</evidence>
<dbReference type="EMBL" id="JARBJD010000098">
    <property type="protein sequence ID" value="KAK2952846.1"/>
    <property type="molecule type" value="Genomic_DNA"/>
</dbReference>
<accession>A0ABQ9XLD9</accession>
<keyword evidence="2" id="KW-1185">Reference proteome</keyword>
<protein>
    <submittedName>
        <fullName evidence="1">Uncharacterized protein</fullName>
    </submittedName>
</protein>
<gene>
    <name evidence="1" type="ORF">BLNAU_12167</name>
</gene>
<organism evidence="1 2">
    <name type="scientific">Blattamonas nauphoetae</name>
    <dbReference type="NCBI Taxonomy" id="2049346"/>
    <lineage>
        <taxon>Eukaryota</taxon>
        <taxon>Metamonada</taxon>
        <taxon>Preaxostyla</taxon>
        <taxon>Oxymonadida</taxon>
        <taxon>Blattamonas</taxon>
    </lineage>
</organism>
<reference evidence="1 2" key="1">
    <citation type="journal article" date="2022" name="bioRxiv">
        <title>Genomics of Preaxostyla Flagellates Illuminates Evolutionary Transitions and the Path Towards Mitochondrial Loss.</title>
        <authorList>
            <person name="Novak L.V.F."/>
            <person name="Treitli S.C."/>
            <person name="Pyrih J."/>
            <person name="Halakuc P."/>
            <person name="Pipaliya S.V."/>
            <person name="Vacek V."/>
            <person name="Brzon O."/>
            <person name="Soukal P."/>
            <person name="Eme L."/>
            <person name="Dacks J.B."/>
            <person name="Karnkowska A."/>
            <person name="Elias M."/>
            <person name="Hampl V."/>
        </authorList>
    </citation>
    <scope>NUCLEOTIDE SEQUENCE [LARGE SCALE GENOMIC DNA]</scope>
    <source>
        <strain evidence="1">NAU3</strain>
        <tissue evidence="1">Gut</tissue>
    </source>
</reference>
<proteinExistence type="predicted"/>
<comment type="caution">
    <text evidence="1">The sequence shown here is derived from an EMBL/GenBank/DDBJ whole genome shotgun (WGS) entry which is preliminary data.</text>
</comment>
<dbReference type="Proteomes" id="UP001281761">
    <property type="component" value="Unassembled WGS sequence"/>
</dbReference>